<protein>
    <submittedName>
        <fullName evidence="1">Uncharacterized protein</fullName>
    </submittedName>
</protein>
<sequence length="101" mass="12080">MILRQIYKIIFNYGYTKDYSKEVLKKSLDKYEAYLKMQATFWEELKTIRAQRLSDEKRRLENVMSIAQDNADRKASIEDKKLLNITLLVLVGLFIMKKIKQ</sequence>
<dbReference type="Proteomes" id="UP001208692">
    <property type="component" value="Unassembled WGS sequence"/>
</dbReference>
<organism evidence="1 2">
    <name type="scientific">Capnocytophaga catalasegens</name>
    <dbReference type="NCBI Taxonomy" id="1004260"/>
    <lineage>
        <taxon>Bacteria</taxon>
        <taxon>Pseudomonadati</taxon>
        <taxon>Bacteroidota</taxon>
        <taxon>Flavobacteriia</taxon>
        <taxon>Flavobacteriales</taxon>
        <taxon>Flavobacteriaceae</taxon>
        <taxon>Capnocytophaga</taxon>
    </lineage>
</organism>
<evidence type="ECO:0000313" key="1">
    <source>
        <dbReference type="EMBL" id="GJM54335.1"/>
    </source>
</evidence>
<gene>
    <name evidence="1" type="ORF">RCZ16_26510</name>
</gene>
<comment type="caution">
    <text evidence="1">The sequence shown here is derived from an EMBL/GenBank/DDBJ whole genome shotgun (WGS) entry which is preliminary data.</text>
</comment>
<evidence type="ECO:0000313" key="2">
    <source>
        <dbReference type="Proteomes" id="UP001208692"/>
    </source>
</evidence>
<name>A0ABQ4VXI6_9FLAO</name>
<keyword evidence="2" id="KW-1185">Reference proteome</keyword>
<dbReference type="EMBL" id="BQKB01000093">
    <property type="protein sequence ID" value="GJM54335.1"/>
    <property type="molecule type" value="Genomic_DNA"/>
</dbReference>
<proteinExistence type="predicted"/>
<reference evidence="1 2" key="1">
    <citation type="submission" date="2021-11" db="EMBL/GenBank/DDBJ databases">
        <title>Draft genome sequence of Capnocytophaga sp. strain KC07075 isolated from cat oral cavity.</title>
        <authorList>
            <person name="Suzuki M."/>
            <person name="Imaoka K."/>
            <person name="Kimura M."/>
            <person name="Morikawa S."/>
            <person name="Maeda K."/>
        </authorList>
    </citation>
    <scope>NUCLEOTIDE SEQUENCE [LARGE SCALE GENOMIC DNA]</scope>
    <source>
        <strain evidence="1 2">KC07079</strain>
    </source>
</reference>
<accession>A0ABQ4VXI6</accession>